<dbReference type="GO" id="GO:0055085">
    <property type="term" value="P:transmembrane transport"/>
    <property type="evidence" value="ECO:0007669"/>
    <property type="project" value="InterPro"/>
</dbReference>
<dbReference type="PROSITE" id="PS51257">
    <property type="entry name" value="PROKAR_LIPOPROTEIN"/>
    <property type="match status" value="1"/>
</dbReference>
<proteinExistence type="inferred from homology"/>
<evidence type="ECO:0000256" key="3">
    <source>
        <dbReference type="ARBA" id="ARBA00022729"/>
    </source>
</evidence>
<dbReference type="EMBL" id="JAPDOD010000001">
    <property type="protein sequence ID" value="MDA0158720.1"/>
    <property type="molecule type" value="Genomic_DNA"/>
</dbReference>
<dbReference type="InterPro" id="IPR038404">
    <property type="entry name" value="TRAP_DctP_sf"/>
</dbReference>
<evidence type="ECO:0000256" key="2">
    <source>
        <dbReference type="ARBA" id="ARBA00022448"/>
    </source>
</evidence>
<keyword evidence="3" id="KW-0732">Signal</keyword>
<comment type="caution">
    <text evidence="4">The sequence shown here is derived from an EMBL/GenBank/DDBJ whole genome shotgun (WGS) entry which is preliminary data.</text>
</comment>
<dbReference type="AlphaFoldDB" id="A0A9X3MP92"/>
<dbReference type="InterPro" id="IPR018389">
    <property type="entry name" value="DctP_fam"/>
</dbReference>
<reference evidence="4" key="1">
    <citation type="submission" date="2022-10" db="EMBL/GenBank/DDBJ databases">
        <title>The WGS of Solirubrobacter ginsenosidimutans DSM 21036.</title>
        <authorList>
            <person name="Jiang Z."/>
        </authorList>
    </citation>
    <scope>NUCLEOTIDE SEQUENCE</scope>
    <source>
        <strain evidence="4">DSM 21036</strain>
    </source>
</reference>
<keyword evidence="2" id="KW-0813">Transport</keyword>
<dbReference type="Gene3D" id="3.40.190.170">
    <property type="entry name" value="Bacterial extracellular solute-binding protein, family 7"/>
    <property type="match status" value="1"/>
</dbReference>
<sequence>MKKLLIVPLVLLAASCGGDKAGGSGGTVTLRIGTDDTPGRPSGRIITELAREARTLSGGRIRIVGAWQAAGKSHPAWDQRVARMVAAGKLDMGVIPARAWDTEGVTSLRALHAPFLVTSEPLLDRISRGSLAGELLAGLDRAGVVGLALVPEGLRHPFGFKRPLLAPGDYLGATIRVPRSDVAYSLMRTFGALPADLNDQEFKRGSLDGSVAGAESSFALALATMRVATATANVTLYPKADTIVVNREAWDALSDEQRDVLRKAAERAREQTIGSIVPEAEGARRYCEQGGRVVQTTPTGLANLRAAASVVYADLERDPRTKALIGRIRRLARETGTPVAAPAACEPPPVAALAASGDPHALDGVWRARVTYDEGIRAGLAEDVAGHELGLQTIHMDGGRYEWRWRARDGANRCSGRYRIAGDVIVFTDGGECQGSWQAAYTIDGATIRWSRVRALPPAEPGDQAVRELLHGRPWTRIDKPPSFPEGVYRTDMPISFMVAHGVDEGSANDNGGIMTMTFRGGRWLHHVGGNPSNPTDCRGSYAVAGGRVTVHADHPDCGDAYGLDIFTAAWSLRSGELRLSNIASGEGLDAFARVYWGGKPWRKIS</sequence>
<dbReference type="NCBIfam" id="NF037995">
    <property type="entry name" value="TRAP_S1"/>
    <property type="match status" value="1"/>
</dbReference>
<evidence type="ECO:0000313" key="5">
    <source>
        <dbReference type="Proteomes" id="UP001149140"/>
    </source>
</evidence>
<dbReference type="Pfam" id="PF03480">
    <property type="entry name" value="DctP"/>
    <property type="match status" value="1"/>
</dbReference>
<keyword evidence="5" id="KW-1185">Reference proteome</keyword>
<organism evidence="4 5">
    <name type="scientific">Solirubrobacter ginsenosidimutans</name>
    <dbReference type="NCBI Taxonomy" id="490573"/>
    <lineage>
        <taxon>Bacteria</taxon>
        <taxon>Bacillati</taxon>
        <taxon>Actinomycetota</taxon>
        <taxon>Thermoleophilia</taxon>
        <taxon>Solirubrobacterales</taxon>
        <taxon>Solirubrobacteraceae</taxon>
        <taxon>Solirubrobacter</taxon>
    </lineage>
</organism>
<dbReference type="Proteomes" id="UP001149140">
    <property type="component" value="Unassembled WGS sequence"/>
</dbReference>
<accession>A0A9X3MP92</accession>
<name>A0A9X3MP92_9ACTN</name>
<dbReference type="PANTHER" id="PTHR33376">
    <property type="match status" value="1"/>
</dbReference>
<comment type="similarity">
    <text evidence="1">Belongs to the bacterial solute-binding protein 7 family.</text>
</comment>
<protein>
    <submittedName>
        <fullName evidence="4">TRAP transporter substrate-binding protein DctP</fullName>
    </submittedName>
</protein>
<dbReference type="RefSeq" id="WP_270037313.1">
    <property type="nucleotide sequence ID" value="NZ_JAPDOD010000001.1"/>
</dbReference>
<evidence type="ECO:0000313" key="4">
    <source>
        <dbReference type="EMBL" id="MDA0158720.1"/>
    </source>
</evidence>
<evidence type="ECO:0000256" key="1">
    <source>
        <dbReference type="ARBA" id="ARBA00009023"/>
    </source>
</evidence>
<gene>
    <name evidence="4" type="primary">dctP</name>
    <name evidence="4" type="ORF">OM076_00470</name>
</gene>
<dbReference type="PANTHER" id="PTHR33376:SF7">
    <property type="entry name" value="C4-DICARBOXYLATE-BINDING PROTEIN DCTB"/>
    <property type="match status" value="1"/>
</dbReference>